<dbReference type="PANTHER" id="PTHR32060:SF22">
    <property type="entry name" value="CARBOXYL-TERMINAL-PROCESSING PEPTIDASE 3, CHLOROPLASTIC"/>
    <property type="match status" value="1"/>
</dbReference>
<dbReference type="PROSITE" id="PS51257">
    <property type="entry name" value="PROKAR_LIPOPROTEIN"/>
    <property type="match status" value="1"/>
</dbReference>
<protein>
    <submittedName>
        <fullName evidence="3">S41 family peptidase</fullName>
    </submittedName>
</protein>
<dbReference type="RefSeq" id="WP_345536684.1">
    <property type="nucleotide sequence ID" value="NZ_BAABGJ010000010.1"/>
</dbReference>
<feature type="domain" description="Tail specific protease" evidence="2">
    <location>
        <begin position="271"/>
        <end position="416"/>
    </location>
</feature>
<dbReference type="SUPFAM" id="SSF52096">
    <property type="entry name" value="ClpP/crotonase"/>
    <property type="match status" value="1"/>
</dbReference>
<dbReference type="Gene3D" id="3.90.226.10">
    <property type="entry name" value="2-enoyl-CoA Hydratase, Chain A, domain 1"/>
    <property type="match status" value="1"/>
</dbReference>
<dbReference type="Pfam" id="PF03572">
    <property type="entry name" value="Peptidase_S41"/>
    <property type="match status" value="1"/>
</dbReference>
<dbReference type="EMBL" id="BAABGJ010000010">
    <property type="protein sequence ID" value="GAA4336099.1"/>
    <property type="molecule type" value="Genomic_DNA"/>
</dbReference>
<proteinExistence type="predicted"/>
<keyword evidence="4" id="KW-1185">Reference proteome</keyword>
<evidence type="ECO:0000259" key="2">
    <source>
        <dbReference type="Pfam" id="PF03572"/>
    </source>
</evidence>
<evidence type="ECO:0000313" key="4">
    <source>
        <dbReference type="Proteomes" id="UP001500975"/>
    </source>
</evidence>
<dbReference type="SUPFAM" id="SSF50156">
    <property type="entry name" value="PDZ domain-like"/>
    <property type="match status" value="1"/>
</dbReference>
<dbReference type="Proteomes" id="UP001500975">
    <property type="component" value="Unassembled WGS sequence"/>
</dbReference>
<dbReference type="InterPro" id="IPR029045">
    <property type="entry name" value="ClpP/crotonase-like_dom_sf"/>
</dbReference>
<dbReference type="InterPro" id="IPR036034">
    <property type="entry name" value="PDZ_sf"/>
</dbReference>
<evidence type="ECO:0000256" key="1">
    <source>
        <dbReference type="SAM" id="MobiDB-lite"/>
    </source>
</evidence>
<dbReference type="Gene3D" id="3.30.750.170">
    <property type="match status" value="1"/>
</dbReference>
<evidence type="ECO:0000313" key="3">
    <source>
        <dbReference type="EMBL" id="GAA4336099.1"/>
    </source>
</evidence>
<comment type="caution">
    <text evidence="3">The sequence shown here is derived from an EMBL/GenBank/DDBJ whole genome shotgun (WGS) entry which is preliminary data.</text>
</comment>
<sequence>MQFVWQRAAALVVCASALSGCGGGGGGGGGGFLPLAAIPQLQQQQQQQQLAAPDEPIVESSSVSGLCTAPRTGIDPDTGAVFPDRSGSVDDEKRWVRGWIDETYLWFDEVPRSLRASDYATPVAWFSVLKTPQLTASGRAKDRFHFTQDTATYQSLSRGGVDVGYGIEWAFLSASAPRDIRVAYTEANSPAAQAGIVRGTRVLEVDGVDAVNGTDTARLNGGLSPVREGEAHSLRLRAPDGTERTLSLVAARVQRAPVLNVKTIGTPGGPVGYMQFNDHLATAEAALIAAVNQLQAAGIVDLVIDMRYNGGGLLDVASELSSMVSSGAVTTGAVFERLVFNSKNPFRLAPAQAIVPFHTTSRGFSTPVGQLLPRLGLSRVSVLTGPDTCSASESVINSLRGVGVTVNLIGGATCGKPYGFLPQDNCGTTYFSIQFQGVNNRGFGDYGDGFAPTCAVADDFDHALGDPAEARLATALSFLGTGVCPAPGSSKTAASLRKSEAHGTPYLVRSPIRESRLVLTPQ</sequence>
<dbReference type="InterPro" id="IPR005151">
    <property type="entry name" value="Tail-specific_protease"/>
</dbReference>
<organism evidence="3 4">
    <name type="scientific">Variovorax defluvii</name>
    <dbReference type="NCBI Taxonomy" id="913761"/>
    <lineage>
        <taxon>Bacteria</taxon>
        <taxon>Pseudomonadati</taxon>
        <taxon>Pseudomonadota</taxon>
        <taxon>Betaproteobacteria</taxon>
        <taxon>Burkholderiales</taxon>
        <taxon>Comamonadaceae</taxon>
        <taxon>Variovorax</taxon>
    </lineage>
</organism>
<gene>
    <name evidence="3" type="ORF">GCM10023165_13040</name>
</gene>
<accession>A0ABP8H940</accession>
<dbReference type="PANTHER" id="PTHR32060">
    <property type="entry name" value="TAIL-SPECIFIC PROTEASE"/>
    <property type="match status" value="1"/>
</dbReference>
<name>A0ABP8H940_9BURK</name>
<feature type="region of interest" description="Disordered" evidence="1">
    <location>
        <begin position="68"/>
        <end position="88"/>
    </location>
</feature>
<dbReference type="Gene3D" id="2.30.42.10">
    <property type="match status" value="1"/>
</dbReference>
<reference evidence="4" key="1">
    <citation type="journal article" date="2019" name="Int. J. Syst. Evol. Microbiol.">
        <title>The Global Catalogue of Microorganisms (GCM) 10K type strain sequencing project: providing services to taxonomists for standard genome sequencing and annotation.</title>
        <authorList>
            <consortium name="The Broad Institute Genomics Platform"/>
            <consortium name="The Broad Institute Genome Sequencing Center for Infectious Disease"/>
            <person name="Wu L."/>
            <person name="Ma J."/>
        </authorList>
    </citation>
    <scope>NUCLEOTIDE SEQUENCE [LARGE SCALE GENOMIC DNA]</scope>
    <source>
        <strain evidence="4">JCM 17804</strain>
    </source>
</reference>